<dbReference type="SUPFAM" id="SSF53633">
    <property type="entry name" value="Carbamate kinase-like"/>
    <property type="match status" value="1"/>
</dbReference>
<evidence type="ECO:0000256" key="4">
    <source>
        <dbReference type="ARBA" id="ARBA00022679"/>
    </source>
</evidence>
<evidence type="ECO:0000256" key="1">
    <source>
        <dbReference type="ARBA" id="ARBA00004828"/>
    </source>
</evidence>
<name>A0ABX4MV71_9MICC</name>
<sequence>MAHTARTNLDTAQSKAEALIEALPWIQRFAGTTMVIKYGGNAMVNDELRRAFAEDIVFLRHAGINPVVVHGGGPQINKMLDTLGIESEFRGGLRVTTPEAMDVVRMVLTGQVQRDLVGLINSHGPYSVGMSGEDGATLQAVRTGTIVDGLPVDLGLVGEVTRVRTDQVDSLVDAGMIPVISTVAPEFDADGEPTGAVLNVNADTAAAALATALGAAKLVILTDVEGLYAAWPDKSSLISSITNDELRTMLPGLESGMIPKMGACLKAVDEGVGQAHIVDGRQPHSMLLEIFTTAGVGTQVLPAANSASNTATNTAQKDAK</sequence>
<feature type="site" description="Transition state stabilizer" evidence="9">
    <location>
        <position position="37"/>
    </location>
</feature>
<dbReference type="InterPro" id="IPR036393">
    <property type="entry name" value="AceGlu_kinase-like_sf"/>
</dbReference>
<dbReference type="PANTHER" id="PTHR23342:SF0">
    <property type="entry name" value="N-ACETYLGLUTAMATE SYNTHASE, MITOCHONDRIAL"/>
    <property type="match status" value="1"/>
</dbReference>
<feature type="site" description="Transition state stabilizer" evidence="9">
    <location>
        <position position="260"/>
    </location>
</feature>
<keyword evidence="6 9" id="KW-0418">Kinase</keyword>
<dbReference type="EC" id="2.7.2.8" evidence="9"/>
<dbReference type="Proteomes" id="UP000229263">
    <property type="component" value="Unassembled WGS sequence"/>
</dbReference>
<keyword evidence="7 9" id="KW-0067">ATP-binding</keyword>
<comment type="caution">
    <text evidence="11">The sequence shown here is derived from an EMBL/GenBank/DDBJ whole genome shotgun (WGS) entry which is preliminary data.</text>
</comment>
<accession>A0ABX4MV71</accession>
<evidence type="ECO:0000313" key="11">
    <source>
        <dbReference type="EMBL" id="PJJ43376.1"/>
    </source>
</evidence>
<feature type="domain" description="Aspartate/glutamate/uridylate kinase" evidence="10">
    <location>
        <begin position="33"/>
        <end position="279"/>
    </location>
</feature>
<dbReference type="InterPro" id="IPR037528">
    <property type="entry name" value="ArgB"/>
</dbReference>
<dbReference type="InterPro" id="IPR041727">
    <property type="entry name" value="NAGK-C"/>
</dbReference>
<dbReference type="InterPro" id="IPR001057">
    <property type="entry name" value="Glu/AcGlu_kinase"/>
</dbReference>
<dbReference type="PIRSF" id="PIRSF000728">
    <property type="entry name" value="NAGK"/>
    <property type="match status" value="1"/>
</dbReference>
<dbReference type="HAMAP" id="MF_00082">
    <property type="entry name" value="ArgB"/>
    <property type="match status" value="1"/>
</dbReference>
<evidence type="ECO:0000313" key="12">
    <source>
        <dbReference type="Proteomes" id="UP000229263"/>
    </source>
</evidence>
<dbReference type="NCBIfam" id="TIGR00761">
    <property type="entry name" value="argB"/>
    <property type="match status" value="1"/>
</dbReference>
<dbReference type="RefSeq" id="WP_066139054.1">
    <property type="nucleotide sequence ID" value="NZ_PGEY01000001.1"/>
</dbReference>
<keyword evidence="5 9" id="KW-0547">Nucleotide-binding</keyword>
<comment type="catalytic activity">
    <reaction evidence="8 9">
        <text>N-acetyl-L-glutamate + ATP = N-acetyl-L-glutamyl 5-phosphate + ADP</text>
        <dbReference type="Rhea" id="RHEA:14629"/>
        <dbReference type="ChEBI" id="CHEBI:30616"/>
        <dbReference type="ChEBI" id="CHEBI:44337"/>
        <dbReference type="ChEBI" id="CHEBI:57936"/>
        <dbReference type="ChEBI" id="CHEBI:456216"/>
        <dbReference type="EC" id="2.7.2.8"/>
    </reaction>
</comment>
<keyword evidence="12" id="KW-1185">Reference proteome</keyword>
<dbReference type="PANTHER" id="PTHR23342">
    <property type="entry name" value="N-ACETYLGLUTAMATE SYNTHASE"/>
    <property type="match status" value="1"/>
</dbReference>
<keyword evidence="3 9" id="KW-0028">Amino-acid biosynthesis</keyword>
<evidence type="ECO:0000256" key="7">
    <source>
        <dbReference type="ARBA" id="ARBA00022840"/>
    </source>
</evidence>
<dbReference type="Pfam" id="PF00696">
    <property type="entry name" value="AA_kinase"/>
    <property type="match status" value="1"/>
</dbReference>
<dbReference type="InterPro" id="IPR001048">
    <property type="entry name" value="Asp/Glu/Uridylate_kinase"/>
</dbReference>
<proteinExistence type="inferred from homology"/>
<feature type="binding site" evidence="9">
    <location>
        <position position="199"/>
    </location>
    <ligand>
        <name>substrate</name>
    </ligand>
</feature>
<reference evidence="11 12" key="1">
    <citation type="submission" date="2017-11" db="EMBL/GenBank/DDBJ databases">
        <title>Sequencing the genomes of 1000 actinobacteria strains.</title>
        <authorList>
            <person name="Klenk H.-P."/>
        </authorList>
    </citation>
    <scope>NUCLEOTIDE SEQUENCE [LARGE SCALE GENOMIC DNA]</scope>
    <source>
        <strain evidence="11 12">DSM 12798</strain>
    </source>
</reference>
<feature type="binding site" evidence="9">
    <location>
        <position position="94"/>
    </location>
    <ligand>
        <name>substrate</name>
    </ligand>
</feature>
<dbReference type="PRINTS" id="PR00474">
    <property type="entry name" value="GLU5KINASE"/>
</dbReference>
<evidence type="ECO:0000256" key="8">
    <source>
        <dbReference type="ARBA" id="ARBA00048141"/>
    </source>
</evidence>
<comment type="pathway">
    <text evidence="1 9">Amino-acid biosynthesis; L-arginine biosynthesis; N(2)-acetyl-L-ornithine from L-glutamate: step 2/4.</text>
</comment>
<evidence type="ECO:0000256" key="5">
    <source>
        <dbReference type="ARBA" id="ARBA00022741"/>
    </source>
</evidence>
<dbReference type="Gene3D" id="3.40.1160.10">
    <property type="entry name" value="Acetylglutamate kinase-like"/>
    <property type="match status" value="1"/>
</dbReference>
<evidence type="ECO:0000256" key="2">
    <source>
        <dbReference type="ARBA" id="ARBA00022571"/>
    </source>
</evidence>
<evidence type="ECO:0000256" key="9">
    <source>
        <dbReference type="HAMAP-Rule" id="MF_00082"/>
    </source>
</evidence>
<evidence type="ECO:0000256" key="6">
    <source>
        <dbReference type="ARBA" id="ARBA00022777"/>
    </source>
</evidence>
<protein>
    <recommendedName>
        <fullName evidence="9">Acetylglutamate kinase</fullName>
        <ecNumber evidence="9">2.7.2.8</ecNumber>
    </recommendedName>
    <alternativeName>
        <fullName evidence="9">N-acetyl-L-glutamate 5-phosphotransferase</fullName>
    </alternativeName>
    <alternativeName>
        <fullName evidence="9">NAG kinase</fullName>
        <shortName evidence="9">NAGK</shortName>
    </alternativeName>
</protein>
<evidence type="ECO:0000256" key="3">
    <source>
        <dbReference type="ARBA" id="ARBA00022605"/>
    </source>
</evidence>
<dbReference type="GO" id="GO:0016301">
    <property type="term" value="F:kinase activity"/>
    <property type="evidence" value="ECO:0007669"/>
    <property type="project" value="UniProtKB-KW"/>
</dbReference>
<keyword evidence="2 9" id="KW-0055">Arginine biosynthesis</keyword>
<feature type="binding site" evidence="9">
    <location>
        <begin position="72"/>
        <end position="73"/>
    </location>
    <ligand>
        <name>substrate</name>
    </ligand>
</feature>
<evidence type="ECO:0000259" key="10">
    <source>
        <dbReference type="Pfam" id="PF00696"/>
    </source>
</evidence>
<dbReference type="CDD" id="cd04250">
    <property type="entry name" value="AAK_NAGK-C"/>
    <property type="match status" value="1"/>
</dbReference>
<comment type="similarity">
    <text evidence="9">Belongs to the acetylglutamate kinase family. ArgB subfamily.</text>
</comment>
<comment type="function">
    <text evidence="9">Catalyzes the ATP-dependent phosphorylation of N-acetyl-L-glutamate.</text>
</comment>
<keyword evidence="9" id="KW-0963">Cytoplasm</keyword>
<gene>
    <name evidence="9" type="primary">argB</name>
    <name evidence="11" type="ORF">ATK23_0559</name>
</gene>
<comment type="subcellular location">
    <subcellularLocation>
        <location evidence="9">Cytoplasm</location>
    </subcellularLocation>
</comment>
<organism evidence="11 12">
    <name type="scientific">Glutamicibacter mysorens</name>
    <dbReference type="NCBI Taxonomy" id="257984"/>
    <lineage>
        <taxon>Bacteria</taxon>
        <taxon>Bacillati</taxon>
        <taxon>Actinomycetota</taxon>
        <taxon>Actinomycetes</taxon>
        <taxon>Micrococcales</taxon>
        <taxon>Micrococcaceae</taxon>
        <taxon>Glutamicibacter</taxon>
    </lineage>
</organism>
<keyword evidence="4 9" id="KW-0808">Transferase</keyword>
<dbReference type="EMBL" id="PGEY01000001">
    <property type="protein sequence ID" value="PJJ43376.1"/>
    <property type="molecule type" value="Genomic_DNA"/>
</dbReference>
<dbReference type="InterPro" id="IPR004662">
    <property type="entry name" value="AcgluKinase_fam"/>
</dbReference>